<feature type="chain" id="PRO_5006203636" description="Peptidase M12B domain-containing protein" evidence="1">
    <location>
        <begin position="21"/>
        <end position="787"/>
    </location>
</feature>
<dbReference type="Gene3D" id="3.40.390.10">
    <property type="entry name" value="Collagenase (Catalytic Domain)"/>
    <property type="match status" value="1"/>
</dbReference>
<evidence type="ECO:0000313" key="2">
    <source>
        <dbReference type="EMBL" id="KQK25101.1"/>
    </source>
</evidence>
<dbReference type="Proteomes" id="UP000051682">
    <property type="component" value="Unassembled WGS sequence"/>
</dbReference>
<dbReference type="AlphaFoldDB" id="A0A0Q3HRA0"/>
<evidence type="ECO:0000313" key="3">
    <source>
        <dbReference type="Proteomes" id="UP000051682"/>
    </source>
</evidence>
<dbReference type="OrthoDB" id="9792152at2"/>
<feature type="signal peptide" evidence="1">
    <location>
        <begin position="1"/>
        <end position="20"/>
    </location>
</feature>
<gene>
    <name evidence="2" type="ORF">AR438_12370</name>
</gene>
<sequence>MKKKILILSSLLVFSAVSFAQQNNWKKLTSKVEAEVRENNVRLTDFTLFTLNLTDIQNQLKNAPDSDKLSSVKGVFINFPNLQGGFDTYEVYESSTMHPDLQNRYSEIRSYLGFKKGDKSSTLRFTIDPYFGFNGMVRNNDGIYYIDSHTTDNKVYKIYDRKKASSLNQFECLFNGNSDLEEAITVSQKTVIDGLKRKYRLSITTTIEYTAYIAGQAGVGSGTDAQKKAAVLAAVNLAVARLNEVFERDMSIRLQLIANTDALFFISTDTFDTLDASQMLSQNITVTNNIIGAANYDIGHLFFRATAGNDNGLAATPSVCGNSKAGGVTGSAIPVGDPFVIDFVAHEMGHQFGARHTQNNGCNRNGPTSIEPGSASTIMGYAGICAPNVQNNSDAYYHAVSIREMYTTLTGTGSPSTCGEKTPINNAEPIANAGLDKSIPKSTPFVLTASATDANNDSLTYTWEQIDPGTVAATAPPASTLVAGPLFRSLSPTTVNYRYFPKLPVIVAPATVSTWEVLPSVARDMNFSVLVRDNNALGGQTGRDDVKLTVVNTAGPFVVTSQNTAGVVWNEGQAQTITWDVANTTAAPVSTPNVTILLSKDGGLTFPTVLVASTPNDGSHSYTVPGGLGNTTNARIMVKAIDNVFLNVNSQNFTINSSAVVIPPGGGGNPGGGNPGTGNPAVQSPVFQGMMIYPVPSNDGYVYIKTDFPPKFDENRLPAPYKVTYEVYAMDGKLVVPKKTRHIFSRTVDNRADEKLDLRDLPTEAYMIHVTVDDEKIVKKLLMLHKK</sequence>
<proteinExistence type="predicted"/>
<evidence type="ECO:0008006" key="4">
    <source>
        <dbReference type="Google" id="ProtNLM"/>
    </source>
</evidence>
<dbReference type="SUPFAM" id="SSF55486">
    <property type="entry name" value="Metalloproteases ('zincins'), catalytic domain"/>
    <property type="match status" value="1"/>
</dbReference>
<dbReference type="RefSeq" id="WP_056015545.1">
    <property type="nucleotide sequence ID" value="NZ_LLYZ01000007.1"/>
</dbReference>
<organism evidence="2 3">
    <name type="scientific">Chryseobacterium aquaticum</name>
    <dbReference type="NCBI Taxonomy" id="452084"/>
    <lineage>
        <taxon>Bacteria</taxon>
        <taxon>Pseudomonadati</taxon>
        <taxon>Bacteroidota</taxon>
        <taxon>Flavobacteriia</taxon>
        <taxon>Flavobacteriales</taxon>
        <taxon>Weeksellaceae</taxon>
        <taxon>Chryseobacterium group</taxon>
        <taxon>Chryseobacterium</taxon>
    </lineage>
</organism>
<protein>
    <recommendedName>
        <fullName evidence="4">Peptidase M12B domain-containing protein</fullName>
    </recommendedName>
</protein>
<dbReference type="Pfam" id="PF13583">
    <property type="entry name" value="Reprolysin_4"/>
    <property type="match status" value="1"/>
</dbReference>
<dbReference type="InterPro" id="IPR013783">
    <property type="entry name" value="Ig-like_fold"/>
</dbReference>
<dbReference type="InterPro" id="IPR024079">
    <property type="entry name" value="MetalloPept_cat_dom_sf"/>
</dbReference>
<accession>A0A0Q3HRA0</accession>
<comment type="caution">
    <text evidence="2">The sequence shown here is derived from an EMBL/GenBank/DDBJ whole genome shotgun (WGS) entry which is preliminary data.</text>
</comment>
<dbReference type="Gene3D" id="2.60.40.10">
    <property type="entry name" value="Immunoglobulins"/>
    <property type="match status" value="1"/>
</dbReference>
<dbReference type="EMBL" id="LLYZ01000007">
    <property type="protein sequence ID" value="KQK25101.1"/>
    <property type="molecule type" value="Genomic_DNA"/>
</dbReference>
<keyword evidence="3" id="KW-1185">Reference proteome</keyword>
<evidence type="ECO:0000256" key="1">
    <source>
        <dbReference type="SAM" id="SignalP"/>
    </source>
</evidence>
<dbReference type="PANTHER" id="PTHR11905">
    <property type="entry name" value="ADAM A DISINTEGRIN AND METALLOPROTEASE DOMAIN"/>
    <property type="match status" value="1"/>
</dbReference>
<reference evidence="2 3" key="1">
    <citation type="submission" date="2015-10" db="EMBL/GenBank/DDBJ databases">
        <title>Chryseobacterium aquaticum genome.</title>
        <authorList>
            <person name="Newman J.D."/>
            <person name="Ferguson M.B."/>
            <person name="Miller J.R."/>
        </authorList>
    </citation>
    <scope>NUCLEOTIDE SEQUENCE [LARGE SCALE GENOMIC DNA]</scope>
    <source>
        <strain evidence="2 3">KCTC 12483</strain>
    </source>
</reference>
<dbReference type="STRING" id="452084.AR438_12370"/>
<dbReference type="GO" id="GO:0008237">
    <property type="term" value="F:metallopeptidase activity"/>
    <property type="evidence" value="ECO:0007669"/>
    <property type="project" value="InterPro"/>
</dbReference>
<keyword evidence="1" id="KW-0732">Signal</keyword>
<name>A0A0Q3HRA0_9FLAO</name>
<dbReference type="PANTHER" id="PTHR11905:SF159">
    <property type="entry name" value="ADAM METALLOPROTEASE"/>
    <property type="match status" value="1"/>
</dbReference>